<sequence>MSIERKLLEDENISVEYDIVNGLVCIDKIYMKEAKEVESKPITSYEYVSEVMGATLRYSDFKKDEFTLKISGKDVFILGVQRLAVFVSEDFVDKVEILEDNTGLRVYLDDFLEEGETFSEEFFDAFSKEVLCTIVDIQDGGLVDFCAEIAYVCKDETHDKFKQLITYIDKALI</sequence>
<accession>A0A8S5LXU7</accession>
<reference evidence="1" key="1">
    <citation type="journal article" date="2021" name="Proc. Natl. Acad. Sci. U.S.A.">
        <title>A Catalog of Tens of Thousands of Viruses from Human Metagenomes Reveals Hidden Associations with Chronic Diseases.</title>
        <authorList>
            <person name="Tisza M.J."/>
            <person name="Buck C.B."/>
        </authorList>
    </citation>
    <scope>NUCLEOTIDE SEQUENCE</scope>
    <source>
        <strain evidence="1">CtZgq1</strain>
    </source>
</reference>
<dbReference type="EMBL" id="BK014762">
    <property type="protein sequence ID" value="DAD74627.1"/>
    <property type="molecule type" value="Genomic_DNA"/>
</dbReference>
<proteinExistence type="predicted"/>
<organism evidence="1">
    <name type="scientific">Myoviridae sp. ctZgq1</name>
    <dbReference type="NCBI Taxonomy" id="2826666"/>
    <lineage>
        <taxon>Viruses</taxon>
        <taxon>Duplodnaviria</taxon>
        <taxon>Heunggongvirae</taxon>
        <taxon>Uroviricota</taxon>
        <taxon>Caudoviricetes</taxon>
    </lineage>
</organism>
<protein>
    <submittedName>
        <fullName evidence="1">Uncharacterized protein</fullName>
    </submittedName>
</protein>
<evidence type="ECO:0000313" key="1">
    <source>
        <dbReference type="EMBL" id="DAD74627.1"/>
    </source>
</evidence>
<name>A0A8S5LXU7_9CAUD</name>